<evidence type="ECO:0000256" key="6">
    <source>
        <dbReference type="SAM" id="Phobius"/>
    </source>
</evidence>
<feature type="transmembrane region" description="Helical" evidence="6">
    <location>
        <begin position="371"/>
        <end position="392"/>
    </location>
</feature>
<dbReference type="InterPro" id="IPR025857">
    <property type="entry name" value="MacB_PCD"/>
</dbReference>
<dbReference type="Proteomes" id="UP001300692">
    <property type="component" value="Unassembled WGS sequence"/>
</dbReference>
<feature type="domain" description="ABC3 transporter permease C-terminal" evidence="7">
    <location>
        <begin position="376"/>
        <end position="493"/>
    </location>
</feature>
<name>A0ABT3CQR2_9BACT</name>
<evidence type="ECO:0000256" key="5">
    <source>
        <dbReference type="ARBA" id="ARBA00023136"/>
    </source>
</evidence>
<evidence type="ECO:0000256" key="4">
    <source>
        <dbReference type="ARBA" id="ARBA00022989"/>
    </source>
</evidence>
<sequence>MESNTTKRFGCYMSTAPKWINSLLQKLCKPELLEEIEGDLQEYYELWTEEFGEKKANRMYIWHGLKFLRPFAIKNLNSINLYQIDMFIHYLKITFRNFSKHKSFSLINGIGLAISLACCILIGIYLKHELSYDRYLKNSDRIYRLSREFINTDGSTSIHLAHLAPPFAPYMRQDFPEMEAITQFDVFSTTLVIDGKEHWQPNIALADNYFFQVFPFEFISGDPSTALENPGSLVLTEKTAMRYFGKLDVLGESFQFGPEISLMITGVIKDMPENTHFSLEMLADFSFAELNYGGRENMMQAWAENNLSTYFLLKEGASIKEIEKRFPDFFTNHMNEKANDWTALHTQNIRDIHLYSHLDGETWTNGDIVHVYTFSAIGLLILVISIINYINLTTAMSIQRSKEVGLRKVMGAVRSGLVTQFMTESLVMVFLSIGLGFILAFFALPYLRNFTGNAYVFGTTEIIQTLGVITLAGILIGLVSGAYPAMVISKFKPIHALKSNFTGIGAVGFRRVLVIIQFSISSILILCTILVFEQLSFMNNKSLGFDKEQMLILFLNDDARHNSDAFKESLLNHSSILSYGLSNSVPSSRLTSFSGVKTEVDGDMVEPKTVIKNIRVDESFIPNYGINLVAGRNFDPDIRTDSVAFILNQAAVNMIGWTSDEDAIHKALQYGGKEGPVIGVIEDIHFESLQSKIVPMIFFIPDESLQVLSIKMEGEKLTETMNYIEDQWYEFFPDLPIDYQFLDERFRSLYETENKRAQLFTGLSLVAIFIASLGLFGLASFTVSRRTREVGIRKALGASINQVLLILSKEFLILVSISLLVGFPIAFFFSEAWLDNYAYRITIGFLPFVVTSLICLAMAFAAISFKTVRTAKDNPVKSLRYE</sequence>
<evidence type="ECO:0000256" key="3">
    <source>
        <dbReference type="ARBA" id="ARBA00022692"/>
    </source>
</evidence>
<dbReference type="PANTHER" id="PTHR30572:SF18">
    <property type="entry name" value="ABC-TYPE MACROLIDE FAMILY EXPORT SYSTEM PERMEASE COMPONENT 2"/>
    <property type="match status" value="1"/>
</dbReference>
<feature type="transmembrane region" description="Helical" evidence="6">
    <location>
        <begin position="804"/>
        <end position="829"/>
    </location>
</feature>
<evidence type="ECO:0000256" key="2">
    <source>
        <dbReference type="ARBA" id="ARBA00022475"/>
    </source>
</evidence>
<keyword evidence="5 6" id="KW-0472">Membrane</keyword>
<feature type="domain" description="ABC3 transporter permease C-terminal" evidence="7">
    <location>
        <begin position="763"/>
        <end position="874"/>
    </location>
</feature>
<dbReference type="PANTHER" id="PTHR30572">
    <property type="entry name" value="MEMBRANE COMPONENT OF TRANSPORTER-RELATED"/>
    <property type="match status" value="1"/>
</dbReference>
<evidence type="ECO:0000259" key="7">
    <source>
        <dbReference type="Pfam" id="PF02687"/>
    </source>
</evidence>
<comment type="caution">
    <text evidence="9">The sequence shown here is derived from an EMBL/GenBank/DDBJ whole genome shotgun (WGS) entry which is preliminary data.</text>
</comment>
<dbReference type="NCBIfam" id="NF038404">
    <property type="entry name" value="perm_prefix_2"/>
    <property type="match status" value="1"/>
</dbReference>
<dbReference type="EMBL" id="JAOYOD010000001">
    <property type="protein sequence ID" value="MCV9385957.1"/>
    <property type="molecule type" value="Genomic_DNA"/>
</dbReference>
<reference evidence="9 10" key="1">
    <citation type="submission" date="2022-10" db="EMBL/GenBank/DDBJ databases">
        <title>Comparative genomics and taxonomic characterization of three novel marine species of genus Reichenbachiella exhibiting antioxidant and polysaccharide degradation activities.</title>
        <authorList>
            <person name="Muhammad N."/>
            <person name="Lee Y.-J."/>
            <person name="Ko J."/>
            <person name="Kim S.-G."/>
        </authorList>
    </citation>
    <scope>NUCLEOTIDE SEQUENCE [LARGE SCALE GENOMIC DNA]</scope>
    <source>
        <strain evidence="9 10">ABR2-5</strain>
    </source>
</reference>
<proteinExistence type="predicted"/>
<keyword evidence="10" id="KW-1185">Reference proteome</keyword>
<feature type="transmembrane region" description="Helical" evidence="6">
    <location>
        <begin position="512"/>
        <end position="532"/>
    </location>
</feature>
<dbReference type="Pfam" id="PF02687">
    <property type="entry name" value="FtsX"/>
    <property type="match status" value="2"/>
</dbReference>
<dbReference type="InterPro" id="IPR047699">
    <property type="entry name" value="Permease_put_prefix"/>
</dbReference>
<dbReference type="InterPro" id="IPR050250">
    <property type="entry name" value="Macrolide_Exporter_MacB"/>
</dbReference>
<keyword evidence="3 6" id="KW-0812">Transmembrane</keyword>
<dbReference type="Pfam" id="PF12704">
    <property type="entry name" value="MacB_PCD"/>
    <property type="match status" value="1"/>
</dbReference>
<evidence type="ECO:0000256" key="1">
    <source>
        <dbReference type="ARBA" id="ARBA00004651"/>
    </source>
</evidence>
<protein>
    <submittedName>
        <fullName evidence="9">Permease prefix domain 2-containing transporter</fullName>
    </submittedName>
</protein>
<feature type="transmembrane region" description="Helical" evidence="6">
    <location>
        <begin position="759"/>
        <end position="783"/>
    </location>
</feature>
<organism evidence="9 10">
    <name type="scientific">Reichenbachiella ulvae</name>
    <dbReference type="NCBI Taxonomy" id="2980104"/>
    <lineage>
        <taxon>Bacteria</taxon>
        <taxon>Pseudomonadati</taxon>
        <taxon>Bacteroidota</taxon>
        <taxon>Cytophagia</taxon>
        <taxon>Cytophagales</taxon>
        <taxon>Reichenbachiellaceae</taxon>
        <taxon>Reichenbachiella</taxon>
    </lineage>
</organism>
<feature type="domain" description="MacB-like periplasmic core" evidence="8">
    <location>
        <begin position="105"/>
        <end position="326"/>
    </location>
</feature>
<dbReference type="RefSeq" id="WP_264136739.1">
    <property type="nucleotide sequence ID" value="NZ_JAOYOD010000001.1"/>
</dbReference>
<gene>
    <name evidence="9" type="ORF">N7U62_04745</name>
</gene>
<evidence type="ECO:0000313" key="10">
    <source>
        <dbReference type="Proteomes" id="UP001300692"/>
    </source>
</evidence>
<keyword evidence="2" id="KW-1003">Cell membrane</keyword>
<dbReference type="InterPro" id="IPR003838">
    <property type="entry name" value="ABC3_permease_C"/>
</dbReference>
<feature type="transmembrane region" description="Helical" evidence="6">
    <location>
        <begin position="467"/>
        <end position="491"/>
    </location>
</feature>
<evidence type="ECO:0000313" key="9">
    <source>
        <dbReference type="EMBL" id="MCV9385957.1"/>
    </source>
</evidence>
<feature type="transmembrane region" description="Helical" evidence="6">
    <location>
        <begin position="841"/>
        <end position="863"/>
    </location>
</feature>
<evidence type="ECO:0000259" key="8">
    <source>
        <dbReference type="Pfam" id="PF12704"/>
    </source>
</evidence>
<feature type="transmembrane region" description="Helical" evidence="6">
    <location>
        <begin position="426"/>
        <end position="447"/>
    </location>
</feature>
<accession>A0ABT3CQR2</accession>
<feature type="transmembrane region" description="Helical" evidence="6">
    <location>
        <begin position="106"/>
        <end position="126"/>
    </location>
</feature>
<keyword evidence="4 6" id="KW-1133">Transmembrane helix</keyword>
<comment type="subcellular location">
    <subcellularLocation>
        <location evidence="1">Cell membrane</location>
        <topology evidence="1">Multi-pass membrane protein</topology>
    </subcellularLocation>
</comment>